<protein>
    <submittedName>
        <fullName evidence="5">Tetratricopeptide repeat protein</fullName>
    </submittedName>
</protein>
<dbReference type="Proteomes" id="UP000611723">
    <property type="component" value="Unassembled WGS sequence"/>
</dbReference>
<evidence type="ECO:0000313" key="5">
    <source>
        <dbReference type="EMBL" id="MBK6264714.1"/>
    </source>
</evidence>
<dbReference type="PROSITE" id="PS50005">
    <property type="entry name" value="TPR"/>
    <property type="match status" value="4"/>
</dbReference>
<feature type="repeat" description="TPR" evidence="1">
    <location>
        <begin position="74"/>
        <end position="107"/>
    </location>
</feature>
<evidence type="ECO:0000256" key="3">
    <source>
        <dbReference type="SAM" id="Phobius"/>
    </source>
</evidence>
<dbReference type="InterPro" id="IPR011990">
    <property type="entry name" value="TPR-like_helical_dom_sf"/>
</dbReference>
<keyword evidence="1" id="KW-0802">TPR repeat</keyword>
<dbReference type="SMART" id="SM00028">
    <property type="entry name" value="TPR"/>
    <property type="match status" value="4"/>
</dbReference>
<feature type="coiled-coil region" evidence="2">
    <location>
        <begin position="309"/>
        <end position="345"/>
    </location>
</feature>
<keyword evidence="3" id="KW-0472">Membrane</keyword>
<name>A0A935C746_9BACT</name>
<dbReference type="Gene3D" id="1.25.40.10">
    <property type="entry name" value="Tetratricopeptide repeat domain"/>
    <property type="match status" value="1"/>
</dbReference>
<evidence type="ECO:0000313" key="6">
    <source>
        <dbReference type="Proteomes" id="UP000611723"/>
    </source>
</evidence>
<keyword evidence="2" id="KW-0175">Coiled coil</keyword>
<keyword evidence="6" id="KW-1185">Reference proteome</keyword>
<reference evidence="5" key="1">
    <citation type="submission" date="2021-01" db="EMBL/GenBank/DDBJ databases">
        <title>Marivirga aurantiaca sp. nov., isolated from intertidal surface sediments.</title>
        <authorList>
            <person name="Zhang M."/>
        </authorList>
    </citation>
    <scope>NUCLEOTIDE SEQUENCE</scope>
    <source>
        <strain evidence="5">S37H4</strain>
    </source>
</reference>
<proteinExistence type="predicted"/>
<comment type="caution">
    <text evidence="5">The sequence shown here is derived from an EMBL/GenBank/DDBJ whole genome shotgun (WGS) entry which is preliminary data.</text>
</comment>
<evidence type="ECO:0000256" key="1">
    <source>
        <dbReference type="PROSITE-ProRule" id="PRU00339"/>
    </source>
</evidence>
<keyword evidence="3" id="KW-0812">Transmembrane</keyword>
<dbReference type="RefSeq" id="WP_201430384.1">
    <property type="nucleotide sequence ID" value="NZ_JAEQBW010000002.1"/>
</dbReference>
<feature type="repeat" description="TPR" evidence="1">
    <location>
        <begin position="114"/>
        <end position="147"/>
    </location>
</feature>
<sequence>MPDQSKQFISTFILILFSLFSFSQEKTGIADTSEVNRLNNLFKSSRSQNPVEAFMFASSALQLAEELNYKKGQATALNNLGVYHKQKGDYDASLQYYKRALTLYEEINHKDGSAKALSNIGNIYSINEDFENALDYYLKAQKIFEELNDTSRLTRILNNLGNVYLDNGQELEAVKYYKEVLDIFENSPNKKDLFDPYSNIGKIFFNRAEYDSALNYFKKSLEYEVKADNKFGIAGSLVRISRLQNAKRNYPAALKAGINAMNLAESVDSKPILMDAYSTLAEIYLHLDDLRNSYLYMNQYHTIKESLFNEKTRKAIAELEKSVELEQKEKEIALLKKEAEISELEYQNSQLYTLGSILLSILLLSLAIVIFLKFKESKKAKSLLEYQNKEILKSKKTLEIQKLKLESWNRNITDSIEYSKSIQEGIMNHNNFENNIPQSFIFYKPKDIVSGDFYWYARKGHIDILVLVDCTGHGVAGAFMTVIANSILNQIVNEQDTTDPATILRLMDSKVMETLKQKEVTTKNHSMDMAICKIDNDNHTLTYAGAKRPLYMVSKGELEEIKGDKYTIGEYYDTPHKEFRNNEIKLHPQLRFYLSSDGFADQFGYSIEKKYMTHRFKNLLKTISGRTMKQQGDSLALEMQRWQGEMEQTDDMLVIGFSLN</sequence>
<dbReference type="EMBL" id="JAEQBW010000002">
    <property type="protein sequence ID" value="MBK6264714.1"/>
    <property type="molecule type" value="Genomic_DNA"/>
</dbReference>
<dbReference type="InterPro" id="IPR036457">
    <property type="entry name" value="PPM-type-like_dom_sf"/>
</dbReference>
<dbReference type="AlphaFoldDB" id="A0A935C746"/>
<dbReference type="InterPro" id="IPR019734">
    <property type="entry name" value="TPR_rpt"/>
</dbReference>
<dbReference type="Gene3D" id="3.60.40.10">
    <property type="entry name" value="PPM-type phosphatase domain"/>
    <property type="match status" value="1"/>
</dbReference>
<feature type="repeat" description="TPR" evidence="1">
    <location>
        <begin position="154"/>
        <end position="187"/>
    </location>
</feature>
<dbReference type="PANTHER" id="PTHR10098">
    <property type="entry name" value="RAPSYN-RELATED"/>
    <property type="match status" value="1"/>
</dbReference>
<feature type="repeat" description="TPR" evidence="1">
    <location>
        <begin position="194"/>
        <end position="227"/>
    </location>
</feature>
<feature type="domain" description="PPM-type phosphatase" evidence="4">
    <location>
        <begin position="465"/>
        <end position="656"/>
    </location>
</feature>
<dbReference type="InterPro" id="IPR001932">
    <property type="entry name" value="PPM-type_phosphatase-like_dom"/>
</dbReference>
<organism evidence="5 6">
    <name type="scientific">Marivirga aurantiaca</name>
    <dbReference type="NCBI Taxonomy" id="2802615"/>
    <lineage>
        <taxon>Bacteria</taxon>
        <taxon>Pseudomonadati</taxon>
        <taxon>Bacteroidota</taxon>
        <taxon>Cytophagia</taxon>
        <taxon>Cytophagales</taxon>
        <taxon>Marivirgaceae</taxon>
        <taxon>Marivirga</taxon>
    </lineage>
</organism>
<accession>A0A935C746</accession>
<dbReference type="SUPFAM" id="SSF48452">
    <property type="entry name" value="TPR-like"/>
    <property type="match status" value="2"/>
</dbReference>
<dbReference type="Pfam" id="PF13424">
    <property type="entry name" value="TPR_12"/>
    <property type="match status" value="2"/>
</dbReference>
<evidence type="ECO:0000259" key="4">
    <source>
        <dbReference type="Pfam" id="PF07228"/>
    </source>
</evidence>
<feature type="transmembrane region" description="Helical" evidence="3">
    <location>
        <begin position="351"/>
        <end position="372"/>
    </location>
</feature>
<evidence type="ECO:0000256" key="2">
    <source>
        <dbReference type="SAM" id="Coils"/>
    </source>
</evidence>
<dbReference type="Pfam" id="PF07228">
    <property type="entry name" value="SpoIIE"/>
    <property type="match status" value="1"/>
</dbReference>
<gene>
    <name evidence="5" type="ORF">JKA74_06670</name>
</gene>
<dbReference type="PROSITE" id="PS50293">
    <property type="entry name" value="TPR_REGION"/>
    <property type="match status" value="1"/>
</dbReference>
<keyword evidence="3" id="KW-1133">Transmembrane helix</keyword>